<name>A0A812D5B9_ACAPH</name>
<dbReference type="OrthoDB" id="10062876at2759"/>
<sequence length="502" mass="57225">MGRLHRVVAFSARTRLGRSQDGVFPFLGDACSSTLLIATNVRHCETQYFQEPFKDSSTSASSISLALYSGLFSYSGWNYLNFVTEELKNPYRNLPLAIYISIPLVTILYVLANASYFTLISPFEMLTSNAVAVTFGNKIFGVMAWIIPVFVALSTFGGVNGLLFTSGRLFFVGGREGHLPEILAMIHVQKFTPLPAILFTFNLIIPVTFLVFVIFLLIVPMVAVPRETGIGLLITCSGIPVYYIGIVWKSKPKSFLTMMSIYLKCFFFLSSSLFITPFYSSPLFTHNFLILFFFLLSFFSHPFHFRSCYSSLFSSYYYYSLFLTSPLFTLLPPLYFPPTTTILFIFSFFLISYSYCSSSLFSSYYYYSLSLTSLPSPFFILLLLLIIFFLRLLFSLSYFSSISSLHLTAPLFIFLLLLLFTLSSFFSFFFFSSYCSTYLVSSYSYNSLYLPSPHFILLLLLFIFLLLLFTFPSFSSFSFFHLTTPLLYFSSSPTTILFILLS</sequence>
<dbReference type="EMBL" id="CAHIKZ030002446">
    <property type="protein sequence ID" value="CAE1287136.1"/>
    <property type="molecule type" value="Genomic_DNA"/>
</dbReference>
<dbReference type="AlphaFoldDB" id="A0A812D5B9"/>
<proteinExistence type="predicted"/>
<dbReference type="GO" id="GO:0015179">
    <property type="term" value="F:L-amino acid transmembrane transporter activity"/>
    <property type="evidence" value="ECO:0007669"/>
    <property type="project" value="TreeGrafter"/>
</dbReference>
<dbReference type="GO" id="GO:0016020">
    <property type="term" value="C:membrane"/>
    <property type="evidence" value="ECO:0007669"/>
    <property type="project" value="UniProtKB-SubCell"/>
</dbReference>
<comment type="subcellular location">
    <subcellularLocation>
        <location evidence="1">Membrane</location>
        <topology evidence="1">Multi-pass membrane protein</topology>
    </subcellularLocation>
</comment>
<evidence type="ECO:0000313" key="7">
    <source>
        <dbReference type="Proteomes" id="UP000597762"/>
    </source>
</evidence>
<dbReference type="InterPro" id="IPR002293">
    <property type="entry name" value="AA/rel_permease1"/>
</dbReference>
<feature type="transmembrane region" description="Helical" evidence="5">
    <location>
        <begin position="378"/>
        <end position="399"/>
    </location>
</feature>
<feature type="transmembrane region" description="Helical" evidence="5">
    <location>
        <begin position="196"/>
        <end position="223"/>
    </location>
</feature>
<evidence type="ECO:0000256" key="2">
    <source>
        <dbReference type="ARBA" id="ARBA00022692"/>
    </source>
</evidence>
<dbReference type="Proteomes" id="UP000597762">
    <property type="component" value="Unassembled WGS sequence"/>
</dbReference>
<feature type="transmembrane region" description="Helical" evidence="5">
    <location>
        <begin position="480"/>
        <end position="501"/>
    </location>
</feature>
<feature type="transmembrane region" description="Helical" evidence="5">
    <location>
        <begin position="342"/>
        <end position="366"/>
    </location>
</feature>
<feature type="transmembrane region" description="Helical" evidence="5">
    <location>
        <begin position="455"/>
        <end position="474"/>
    </location>
</feature>
<evidence type="ECO:0000256" key="3">
    <source>
        <dbReference type="ARBA" id="ARBA00022989"/>
    </source>
</evidence>
<feature type="transmembrane region" description="Helical" evidence="5">
    <location>
        <begin position="316"/>
        <end position="336"/>
    </location>
</feature>
<feature type="transmembrane region" description="Helical" evidence="5">
    <location>
        <begin position="261"/>
        <end position="280"/>
    </location>
</feature>
<dbReference type="PANTHER" id="PTHR11785:SF528">
    <property type="entry name" value="AMINO ACID TRANSPORTER PROTEIN JHI-21"/>
    <property type="match status" value="1"/>
</dbReference>
<keyword evidence="2 5" id="KW-0812">Transmembrane</keyword>
<feature type="transmembrane region" description="Helical" evidence="5">
    <location>
        <begin position="286"/>
        <end position="304"/>
    </location>
</feature>
<reference evidence="6" key="1">
    <citation type="submission" date="2021-01" db="EMBL/GenBank/DDBJ databases">
        <authorList>
            <person name="Li R."/>
            <person name="Bekaert M."/>
        </authorList>
    </citation>
    <scope>NUCLEOTIDE SEQUENCE</scope>
    <source>
        <strain evidence="6">Farmed</strain>
    </source>
</reference>
<dbReference type="InterPro" id="IPR050598">
    <property type="entry name" value="AminoAcid_Transporter"/>
</dbReference>
<protein>
    <submittedName>
        <fullName evidence="6">SLC7A5</fullName>
    </submittedName>
</protein>
<feature type="transmembrane region" description="Helical" evidence="5">
    <location>
        <begin position="411"/>
        <end position="434"/>
    </location>
</feature>
<evidence type="ECO:0000256" key="1">
    <source>
        <dbReference type="ARBA" id="ARBA00004141"/>
    </source>
</evidence>
<evidence type="ECO:0000313" key="6">
    <source>
        <dbReference type="EMBL" id="CAE1287136.1"/>
    </source>
</evidence>
<feature type="transmembrane region" description="Helical" evidence="5">
    <location>
        <begin position="139"/>
        <end position="165"/>
    </location>
</feature>
<keyword evidence="3 5" id="KW-1133">Transmembrane helix</keyword>
<dbReference type="Pfam" id="PF13520">
    <property type="entry name" value="AA_permease_2"/>
    <property type="match status" value="1"/>
</dbReference>
<keyword evidence="7" id="KW-1185">Reference proteome</keyword>
<evidence type="ECO:0000256" key="5">
    <source>
        <dbReference type="SAM" id="Phobius"/>
    </source>
</evidence>
<dbReference type="Gene3D" id="1.20.1740.10">
    <property type="entry name" value="Amino acid/polyamine transporter I"/>
    <property type="match status" value="1"/>
</dbReference>
<dbReference type="PANTHER" id="PTHR11785">
    <property type="entry name" value="AMINO ACID TRANSPORTER"/>
    <property type="match status" value="1"/>
</dbReference>
<evidence type="ECO:0000256" key="4">
    <source>
        <dbReference type="ARBA" id="ARBA00023136"/>
    </source>
</evidence>
<comment type="caution">
    <text evidence="6">The sequence shown here is derived from an EMBL/GenBank/DDBJ whole genome shotgun (WGS) entry which is preliminary data.</text>
</comment>
<accession>A0A812D5B9</accession>
<organism evidence="6 7">
    <name type="scientific">Acanthosepion pharaonis</name>
    <name type="common">Pharaoh cuttlefish</name>
    <name type="synonym">Sepia pharaonis</name>
    <dbReference type="NCBI Taxonomy" id="158019"/>
    <lineage>
        <taxon>Eukaryota</taxon>
        <taxon>Metazoa</taxon>
        <taxon>Spiralia</taxon>
        <taxon>Lophotrochozoa</taxon>
        <taxon>Mollusca</taxon>
        <taxon>Cephalopoda</taxon>
        <taxon>Coleoidea</taxon>
        <taxon>Decapodiformes</taxon>
        <taxon>Sepiida</taxon>
        <taxon>Sepiina</taxon>
        <taxon>Sepiidae</taxon>
        <taxon>Acanthosepion</taxon>
    </lineage>
</organism>
<gene>
    <name evidence="6" type="ORF">SPHA_46381</name>
</gene>
<keyword evidence="4 5" id="KW-0472">Membrane</keyword>
<feature type="transmembrane region" description="Helical" evidence="5">
    <location>
        <begin position="229"/>
        <end position="249"/>
    </location>
</feature>
<feature type="transmembrane region" description="Helical" evidence="5">
    <location>
        <begin position="96"/>
        <end position="119"/>
    </location>
</feature>